<organism evidence="1 2">
    <name type="scientific">Cereibacter changlensis</name>
    <dbReference type="NCBI Taxonomy" id="402884"/>
    <lineage>
        <taxon>Bacteria</taxon>
        <taxon>Pseudomonadati</taxon>
        <taxon>Pseudomonadota</taxon>
        <taxon>Alphaproteobacteria</taxon>
        <taxon>Rhodobacterales</taxon>
        <taxon>Paracoccaceae</taxon>
        <taxon>Cereibacter</taxon>
    </lineage>
</organism>
<proteinExistence type="predicted"/>
<dbReference type="EMBL" id="SWAU01000133">
    <property type="protein sequence ID" value="TKA95975.1"/>
    <property type="molecule type" value="Genomic_DNA"/>
</dbReference>
<sequence length="81" mass="9294">MPKPPEWAKLKLRVSLIALLNGGEHRETNLQPLCRSAHKEKTREDVRTKAKIARVRAKHLNLHRPKQIMAGSKASIPSLRW</sequence>
<gene>
    <name evidence="1" type="ORF">FAZ78_14065</name>
</gene>
<reference evidence="1 2" key="1">
    <citation type="submission" date="2019-04" db="EMBL/GenBank/DDBJ databases">
        <title>Crypto-aerobic microbial life in anoxic (sulfidic) marine sediments.</title>
        <authorList>
            <person name="Bhattacharya S."/>
            <person name="Roy C."/>
            <person name="Mondal N."/>
            <person name="Sarkar J."/>
            <person name="Mandal S."/>
            <person name="Rameez M.J."/>
            <person name="Ghosh W."/>
        </authorList>
    </citation>
    <scope>NUCLEOTIDE SEQUENCE [LARGE SCALE GENOMIC DNA]</scope>
    <source>
        <strain evidence="1 2">SBBC</strain>
    </source>
</reference>
<keyword evidence="1" id="KW-0255">Endonuclease</keyword>
<evidence type="ECO:0000313" key="1">
    <source>
        <dbReference type="EMBL" id="TKA95975.1"/>
    </source>
</evidence>
<dbReference type="AlphaFoldDB" id="A0A4U0YW10"/>
<name>A0A4U0YW10_9RHOB</name>
<keyword evidence="1" id="KW-0540">Nuclease</keyword>
<protein>
    <submittedName>
        <fullName evidence="1">HNH endonuclease</fullName>
    </submittedName>
</protein>
<evidence type="ECO:0000313" key="2">
    <source>
        <dbReference type="Proteomes" id="UP000306340"/>
    </source>
</evidence>
<dbReference type="Proteomes" id="UP000306340">
    <property type="component" value="Unassembled WGS sequence"/>
</dbReference>
<dbReference type="GO" id="GO:0004519">
    <property type="term" value="F:endonuclease activity"/>
    <property type="evidence" value="ECO:0007669"/>
    <property type="project" value="UniProtKB-KW"/>
</dbReference>
<keyword evidence="1" id="KW-0378">Hydrolase</keyword>
<comment type="caution">
    <text evidence="1">The sequence shown here is derived from an EMBL/GenBank/DDBJ whole genome shotgun (WGS) entry which is preliminary data.</text>
</comment>
<accession>A0A4U0YW10</accession>